<name>A0A7J7K265_BUGNE</name>
<evidence type="ECO:0000313" key="2">
    <source>
        <dbReference type="Proteomes" id="UP000593567"/>
    </source>
</evidence>
<reference evidence="1" key="1">
    <citation type="submission" date="2020-06" db="EMBL/GenBank/DDBJ databases">
        <title>Draft genome of Bugula neritina, a colonial animal packing powerful symbionts and potential medicines.</title>
        <authorList>
            <person name="Rayko M."/>
        </authorList>
    </citation>
    <scope>NUCLEOTIDE SEQUENCE [LARGE SCALE GENOMIC DNA]</scope>
    <source>
        <strain evidence="1">Kwan_BN1</strain>
    </source>
</reference>
<keyword evidence="2" id="KW-1185">Reference proteome</keyword>
<comment type="caution">
    <text evidence="1">The sequence shown here is derived from an EMBL/GenBank/DDBJ whole genome shotgun (WGS) entry which is preliminary data.</text>
</comment>
<sequence>MIVDFLKAIEFCIQTLSHTFDVNDSLSFTLRKNSKIKTKYLKLNVYTCCKCVTVTLTVRLVWRIKQM</sequence>
<dbReference type="Proteomes" id="UP000593567">
    <property type="component" value="Unassembled WGS sequence"/>
</dbReference>
<organism evidence="1 2">
    <name type="scientific">Bugula neritina</name>
    <name type="common">Brown bryozoan</name>
    <name type="synonym">Sertularia neritina</name>
    <dbReference type="NCBI Taxonomy" id="10212"/>
    <lineage>
        <taxon>Eukaryota</taxon>
        <taxon>Metazoa</taxon>
        <taxon>Spiralia</taxon>
        <taxon>Lophotrochozoa</taxon>
        <taxon>Bryozoa</taxon>
        <taxon>Gymnolaemata</taxon>
        <taxon>Cheilostomatida</taxon>
        <taxon>Flustrina</taxon>
        <taxon>Buguloidea</taxon>
        <taxon>Bugulidae</taxon>
        <taxon>Bugula</taxon>
    </lineage>
</organism>
<gene>
    <name evidence="1" type="ORF">EB796_009980</name>
</gene>
<evidence type="ECO:0000313" key="1">
    <source>
        <dbReference type="EMBL" id="KAF6031686.1"/>
    </source>
</evidence>
<dbReference type="AlphaFoldDB" id="A0A7J7K265"/>
<accession>A0A7J7K265</accession>
<proteinExistence type="predicted"/>
<protein>
    <submittedName>
        <fullName evidence="1">Uncharacterized protein</fullName>
    </submittedName>
</protein>
<dbReference type="EMBL" id="VXIV02001577">
    <property type="protein sequence ID" value="KAF6031686.1"/>
    <property type="molecule type" value="Genomic_DNA"/>
</dbReference>